<dbReference type="Pfam" id="PF00085">
    <property type="entry name" value="Thioredoxin"/>
    <property type="match status" value="1"/>
</dbReference>
<dbReference type="Proteomes" id="UP000187172">
    <property type="component" value="Unassembled WGS sequence"/>
</dbReference>
<dbReference type="SUPFAM" id="SSF52833">
    <property type="entry name" value="Thioredoxin-like"/>
    <property type="match status" value="1"/>
</dbReference>
<dbReference type="InterPro" id="IPR036249">
    <property type="entry name" value="Thioredoxin-like_sf"/>
</dbReference>
<dbReference type="STRING" id="297318.BK138_17725"/>
<dbReference type="CDD" id="cd02947">
    <property type="entry name" value="TRX_family"/>
    <property type="match status" value="1"/>
</dbReference>
<dbReference type="EMBL" id="MRTP01000004">
    <property type="protein sequence ID" value="OMF53667.1"/>
    <property type="molecule type" value="Genomic_DNA"/>
</dbReference>
<keyword evidence="3" id="KW-1185">Reference proteome</keyword>
<name>A0A1R1EPE2_9BACL</name>
<evidence type="ECO:0000313" key="3">
    <source>
        <dbReference type="Proteomes" id="UP000187172"/>
    </source>
</evidence>
<feature type="domain" description="Thioredoxin" evidence="1">
    <location>
        <begin position="4"/>
        <end position="83"/>
    </location>
</feature>
<sequence length="106" mass="11908">MRHLSEQELLKELWTKGQPLAVFLYTPFCGTCKAARRMLEVAEHLLPEGIVADADVNMLPQVVQQYQIRSVPALLVTDANRSAKPSIRYNMGSVEDLLQEIRGVIS</sequence>
<dbReference type="RefSeq" id="WP_076171275.1">
    <property type="nucleotide sequence ID" value="NZ_MRTP01000004.1"/>
</dbReference>
<reference evidence="2 3" key="1">
    <citation type="submission" date="2016-11" db="EMBL/GenBank/DDBJ databases">
        <title>Paenibacillus species isolates.</title>
        <authorList>
            <person name="Beno S.M."/>
        </authorList>
    </citation>
    <scope>NUCLEOTIDE SEQUENCE [LARGE SCALE GENOMIC DNA]</scope>
    <source>
        <strain evidence="2 3">FSL R5-0378</strain>
    </source>
</reference>
<protein>
    <submittedName>
        <fullName evidence="2">Thiol reductase thioredoxin</fullName>
    </submittedName>
</protein>
<evidence type="ECO:0000259" key="1">
    <source>
        <dbReference type="Pfam" id="PF00085"/>
    </source>
</evidence>
<accession>A0A1R1EPE2</accession>
<proteinExistence type="predicted"/>
<gene>
    <name evidence="2" type="ORF">BK138_17725</name>
</gene>
<dbReference type="InterPro" id="IPR013766">
    <property type="entry name" value="Thioredoxin_domain"/>
</dbReference>
<organism evidence="2 3">
    <name type="scientific">Paenibacillus rhizosphaerae</name>
    <dbReference type="NCBI Taxonomy" id="297318"/>
    <lineage>
        <taxon>Bacteria</taxon>
        <taxon>Bacillati</taxon>
        <taxon>Bacillota</taxon>
        <taxon>Bacilli</taxon>
        <taxon>Bacillales</taxon>
        <taxon>Paenibacillaceae</taxon>
        <taxon>Paenibacillus</taxon>
    </lineage>
</organism>
<comment type="caution">
    <text evidence="2">The sequence shown here is derived from an EMBL/GenBank/DDBJ whole genome shotgun (WGS) entry which is preliminary data.</text>
</comment>
<evidence type="ECO:0000313" key="2">
    <source>
        <dbReference type="EMBL" id="OMF53667.1"/>
    </source>
</evidence>
<dbReference type="Gene3D" id="3.40.30.10">
    <property type="entry name" value="Glutaredoxin"/>
    <property type="match status" value="1"/>
</dbReference>
<dbReference type="AlphaFoldDB" id="A0A1R1EPE2"/>